<sequence>MQYSNVVVLPISKQPTMSSIEMVDYINADRKSKAEAEGLMFPCKKYRKLQHKDFLKKVPKVLGEKQSAKFFADYTDDKGRIYPCYRFPKREACLMAMSYSYELQAQVFDHMTELEGRKDINLLDLSGLTELTIKQMQDRVALAEKYSFTEHSQKGSNLMTLRRKEKKSIKKAEQLVRDLIQFKLYDLGDFPEIDEEKKTHEELCRIH</sequence>
<dbReference type="AlphaFoldDB" id="A0A4P7L2I6"/>
<evidence type="ECO:0000313" key="2">
    <source>
        <dbReference type="EMBL" id="WGM04578.1"/>
    </source>
</evidence>
<reference evidence="2" key="2">
    <citation type="submission" date="2023-04" db="EMBL/GenBank/DDBJ databases">
        <title>Genome dynamics across the evolutionary transition to endosymbiosis.</title>
        <authorList>
            <person name="Siozios S."/>
            <person name="Nadal-Jimenez P."/>
            <person name="Azagi T."/>
            <person name="Sprong H."/>
            <person name="Frost C.L."/>
            <person name="Parratt S.R."/>
            <person name="Taylor G."/>
            <person name="Brettell L."/>
            <person name="Lew K.C."/>
            <person name="Croft L."/>
            <person name="King K.C."/>
            <person name="Brockhurst M.A."/>
            <person name="Hypsa V."/>
            <person name="Novakova E."/>
            <person name="Darby A.C."/>
            <person name="Hurst G.D.D."/>
        </authorList>
    </citation>
    <scope>NUCLEOTIDE SEQUENCE</scope>
    <source>
        <strain evidence="2">ANv_CAN</strain>
    </source>
</reference>
<evidence type="ECO:0000313" key="4">
    <source>
        <dbReference type="Proteomes" id="UP001177592"/>
    </source>
</evidence>
<proteinExistence type="predicted"/>
<evidence type="ECO:0000313" key="3">
    <source>
        <dbReference type="Proteomes" id="UP000295134"/>
    </source>
</evidence>
<dbReference type="EMBL" id="CP123523">
    <property type="protein sequence ID" value="WGM04578.1"/>
    <property type="molecule type" value="Genomic_DNA"/>
</dbReference>
<keyword evidence="4" id="KW-1185">Reference proteome</keyword>
<evidence type="ECO:0000313" key="1">
    <source>
        <dbReference type="EMBL" id="QBY44304.1"/>
    </source>
</evidence>
<gene>
    <name evidence="1" type="ORF">ArsFIN_28880</name>
    <name evidence="2" type="ORF">QE258_13270</name>
</gene>
<reference evidence="1 3" key="1">
    <citation type="submission" date="2019-03" db="EMBL/GenBank/DDBJ databases">
        <title>Long-read sequencing reveals hyperdense prophage content in a complex bacterial symbiont genome.</title>
        <authorList>
            <person name="Frost C.L."/>
            <person name="Siozios S."/>
            <person name="Nadal-Jimenez P."/>
            <person name="Brockhurst M.A."/>
            <person name="King K.C."/>
            <person name="Darby A.C."/>
            <person name="Hurst G.D.D."/>
        </authorList>
    </citation>
    <scope>NUCLEOTIDE SEQUENCE [LARGE SCALE GENOMIC DNA]</scope>
    <source>
        <strain evidence="1 3">FIN</strain>
    </source>
</reference>
<dbReference type="EMBL" id="CP038613">
    <property type="protein sequence ID" value="QBY44304.1"/>
    <property type="molecule type" value="Genomic_DNA"/>
</dbReference>
<dbReference type="Proteomes" id="UP000295134">
    <property type="component" value="Chromosome"/>
</dbReference>
<protein>
    <submittedName>
        <fullName evidence="2">Rha family transcriptional regulator</fullName>
    </submittedName>
</protein>
<accession>A0A4P7L2I6</accession>
<name>A0A4P7L2I6_9GAMM</name>
<dbReference type="Proteomes" id="UP001177592">
    <property type="component" value="Chromosome"/>
</dbReference>
<dbReference type="KEGG" id="ans:ArsFIN_28880"/>
<organism evidence="1 3">
    <name type="scientific">Arsenophonus nasoniae</name>
    <name type="common">son-killer infecting Nasonia vitripennis</name>
    <dbReference type="NCBI Taxonomy" id="638"/>
    <lineage>
        <taxon>Bacteria</taxon>
        <taxon>Pseudomonadati</taxon>
        <taxon>Pseudomonadota</taxon>
        <taxon>Gammaproteobacteria</taxon>
        <taxon>Enterobacterales</taxon>
        <taxon>Morganellaceae</taxon>
        <taxon>Arsenophonus</taxon>
    </lineage>
</organism>
<dbReference type="GeneID" id="96877885"/>
<dbReference type="RefSeq" id="WP_051297202.1">
    <property type="nucleotide sequence ID" value="NZ_CP038613.1"/>
</dbReference>